<accession>A0A4P2QPC7</accession>
<dbReference type="Proteomes" id="UP000295497">
    <property type="component" value="Chromosome"/>
</dbReference>
<evidence type="ECO:0000313" key="2">
    <source>
        <dbReference type="Proteomes" id="UP000295497"/>
    </source>
</evidence>
<name>A0A4P2QPC7_SORCE</name>
<organism evidence="1 2">
    <name type="scientific">Sorangium cellulosum</name>
    <name type="common">Polyangium cellulosum</name>
    <dbReference type="NCBI Taxonomy" id="56"/>
    <lineage>
        <taxon>Bacteria</taxon>
        <taxon>Pseudomonadati</taxon>
        <taxon>Myxococcota</taxon>
        <taxon>Polyangia</taxon>
        <taxon>Polyangiales</taxon>
        <taxon>Polyangiaceae</taxon>
        <taxon>Sorangium</taxon>
    </lineage>
</organism>
<evidence type="ECO:0000313" key="1">
    <source>
        <dbReference type="EMBL" id="AUX31935.1"/>
    </source>
</evidence>
<dbReference type="AlphaFoldDB" id="A0A4P2QPC7"/>
<protein>
    <submittedName>
        <fullName evidence="1">Uncharacterized protein</fullName>
    </submittedName>
</protein>
<sequence length="86" mass="9533">MYLIFDSESAAVSFIAQVDALLGYPVTGTVNGQVIVLTRTWAEPMKHPDRDEWAVPYGPEIDPALGDHVPVELDESWFPPIWIPPG</sequence>
<gene>
    <name evidence="1" type="ORF">SOCE836_040700</name>
</gene>
<reference evidence="1 2" key="1">
    <citation type="submission" date="2015-09" db="EMBL/GenBank/DDBJ databases">
        <title>Sorangium comparison.</title>
        <authorList>
            <person name="Zaburannyi N."/>
            <person name="Bunk B."/>
            <person name="Overmann J."/>
            <person name="Mueller R."/>
        </authorList>
    </citation>
    <scope>NUCLEOTIDE SEQUENCE [LARGE SCALE GENOMIC DNA]</scope>
    <source>
        <strain evidence="1 2">So ce836</strain>
    </source>
</reference>
<dbReference type="EMBL" id="CP012672">
    <property type="protein sequence ID" value="AUX31935.1"/>
    <property type="molecule type" value="Genomic_DNA"/>
</dbReference>
<proteinExistence type="predicted"/>